<dbReference type="Proteomes" id="UP000799750">
    <property type="component" value="Unassembled WGS sequence"/>
</dbReference>
<feature type="region of interest" description="Disordered" evidence="1">
    <location>
        <begin position="365"/>
        <end position="390"/>
    </location>
</feature>
<dbReference type="EMBL" id="MU004188">
    <property type="protein sequence ID" value="KAF2496013.1"/>
    <property type="molecule type" value="Genomic_DNA"/>
</dbReference>
<dbReference type="OrthoDB" id="10497239at2759"/>
<feature type="region of interest" description="Disordered" evidence="1">
    <location>
        <begin position="25"/>
        <end position="52"/>
    </location>
</feature>
<dbReference type="AlphaFoldDB" id="A0A6A6QWF4"/>
<proteinExistence type="predicted"/>
<feature type="compositionally biased region" description="Basic and acidic residues" evidence="1">
    <location>
        <begin position="504"/>
        <end position="514"/>
    </location>
</feature>
<evidence type="ECO:0000313" key="3">
    <source>
        <dbReference type="Proteomes" id="UP000799750"/>
    </source>
</evidence>
<feature type="region of interest" description="Disordered" evidence="1">
    <location>
        <begin position="418"/>
        <end position="440"/>
    </location>
</feature>
<reference evidence="2" key="1">
    <citation type="journal article" date="2020" name="Stud. Mycol.">
        <title>101 Dothideomycetes genomes: a test case for predicting lifestyles and emergence of pathogens.</title>
        <authorList>
            <person name="Haridas S."/>
            <person name="Albert R."/>
            <person name="Binder M."/>
            <person name="Bloem J."/>
            <person name="Labutti K."/>
            <person name="Salamov A."/>
            <person name="Andreopoulos B."/>
            <person name="Baker S."/>
            <person name="Barry K."/>
            <person name="Bills G."/>
            <person name="Bluhm B."/>
            <person name="Cannon C."/>
            <person name="Castanera R."/>
            <person name="Culley D."/>
            <person name="Daum C."/>
            <person name="Ezra D."/>
            <person name="Gonzalez J."/>
            <person name="Henrissat B."/>
            <person name="Kuo A."/>
            <person name="Liang C."/>
            <person name="Lipzen A."/>
            <person name="Lutzoni F."/>
            <person name="Magnuson J."/>
            <person name="Mondo S."/>
            <person name="Nolan M."/>
            <person name="Ohm R."/>
            <person name="Pangilinan J."/>
            <person name="Park H.-J."/>
            <person name="Ramirez L."/>
            <person name="Alfaro M."/>
            <person name="Sun H."/>
            <person name="Tritt A."/>
            <person name="Yoshinaga Y."/>
            <person name="Zwiers L.-H."/>
            <person name="Turgeon B."/>
            <person name="Goodwin S."/>
            <person name="Spatafora J."/>
            <person name="Crous P."/>
            <person name="Grigoriev I."/>
        </authorList>
    </citation>
    <scope>NUCLEOTIDE SEQUENCE</scope>
    <source>
        <strain evidence="2">CBS 269.34</strain>
    </source>
</reference>
<protein>
    <submittedName>
        <fullName evidence="2">Uncharacterized protein</fullName>
    </submittedName>
</protein>
<evidence type="ECO:0000313" key="2">
    <source>
        <dbReference type="EMBL" id="KAF2496013.1"/>
    </source>
</evidence>
<organism evidence="2 3">
    <name type="scientific">Lophium mytilinum</name>
    <dbReference type="NCBI Taxonomy" id="390894"/>
    <lineage>
        <taxon>Eukaryota</taxon>
        <taxon>Fungi</taxon>
        <taxon>Dikarya</taxon>
        <taxon>Ascomycota</taxon>
        <taxon>Pezizomycotina</taxon>
        <taxon>Dothideomycetes</taxon>
        <taxon>Pleosporomycetidae</taxon>
        <taxon>Mytilinidiales</taxon>
        <taxon>Mytilinidiaceae</taxon>
        <taxon>Lophium</taxon>
    </lineage>
</organism>
<name>A0A6A6QWF4_9PEZI</name>
<accession>A0A6A6QWF4</accession>
<sequence length="563" mass="63781">MNILNLFFTAITYFDTTTTHFDTDTAHLDASGPPSQIAHRNAPSSIKDPPSCDMAKKVKRAAEAVDEPRRATSCNHLLHPSASKITELCPVCDLQSKMRHYTRREAELNGLTRGSVKYSGYRRGTRAAKLAVVKEIGKLEEQVALEMEWENRTPDTNPLKWISGVQSAQHALNYAESEGYFVTWPPGAEFNPVKPKMTTTKPWKSKKKAMVVNPTRKPTGKITKVTEQNEKPKRRVSWDPEQNHRPEDNYRRTAFYHRKSSWYNPGSHATQSEEGYHNTSFMKDSSYFSREELHARLEAEKLSTFTATDPATPIDNLLSQQNDDCKLEAATAQMESVTLEDPEVKEANMTLEQLKSDLKRLEEKFGPRPESSVAKIQEEGQGDIPEVPKLTSTPLTKEALAEFNGDDNVQVIRYRDTDVNPQCGSDSSQDSDSSSDSDEDLDRTLIDISDPIEYPQDESDPEIYGDIASRLRRRSDDDPLVDAEDDTTFSGPHKYNWRDQALPPRRDTYPRRDMSSGGDIALQRLTPRHDLNPEAPSFCPNRQRASSLSSMSAFEYNPWRLML</sequence>
<keyword evidence="3" id="KW-1185">Reference proteome</keyword>
<gene>
    <name evidence="2" type="ORF">BU16DRAFT_560862</name>
</gene>
<feature type="compositionally biased region" description="Acidic residues" evidence="1">
    <location>
        <begin position="478"/>
        <end position="487"/>
    </location>
</feature>
<feature type="region of interest" description="Disordered" evidence="1">
    <location>
        <begin position="475"/>
        <end position="517"/>
    </location>
</feature>
<evidence type="ECO:0000256" key="1">
    <source>
        <dbReference type="SAM" id="MobiDB-lite"/>
    </source>
</evidence>